<dbReference type="Pfam" id="PF13843">
    <property type="entry name" value="DDE_Tnp_1_7"/>
    <property type="match status" value="1"/>
</dbReference>
<dbReference type="RefSeq" id="XP_013420996.1">
    <property type="nucleotide sequence ID" value="XM_013565542.1"/>
</dbReference>
<dbReference type="Proteomes" id="UP000085678">
    <property type="component" value="Unplaced"/>
</dbReference>
<organism evidence="2 3">
    <name type="scientific">Lingula anatina</name>
    <name type="common">Brachiopod</name>
    <name type="synonym">Lingula unguis</name>
    <dbReference type="NCBI Taxonomy" id="7574"/>
    <lineage>
        <taxon>Eukaryota</taxon>
        <taxon>Metazoa</taxon>
        <taxon>Spiralia</taxon>
        <taxon>Lophotrochozoa</taxon>
        <taxon>Brachiopoda</taxon>
        <taxon>Linguliformea</taxon>
        <taxon>Lingulata</taxon>
        <taxon>Lingulida</taxon>
        <taxon>Linguloidea</taxon>
        <taxon>Lingulidae</taxon>
        <taxon>Lingula</taxon>
    </lineage>
</organism>
<dbReference type="InterPro" id="IPR029526">
    <property type="entry name" value="PGBD"/>
</dbReference>
<reference evidence="3" key="1">
    <citation type="submission" date="2025-08" db="UniProtKB">
        <authorList>
            <consortium name="RefSeq"/>
        </authorList>
    </citation>
    <scope>IDENTIFICATION</scope>
    <source>
        <tissue evidence="3">Gonads</tissue>
    </source>
</reference>
<proteinExistence type="predicted"/>
<evidence type="ECO:0000259" key="1">
    <source>
        <dbReference type="Pfam" id="PF13843"/>
    </source>
</evidence>
<evidence type="ECO:0000313" key="2">
    <source>
        <dbReference type="Proteomes" id="UP000085678"/>
    </source>
</evidence>
<dbReference type="AlphaFoldDB" id="A0A1S3KFI3"/>
<dbReference type="KEGG" id="lak:106181216"/>
<name>A0A1S3KFI3_LINAN</name>
<dbReference type="OrthoDB" id="6147624at2759"/>
<evidence type="ECO:0000313" key="3">
    <source>
        <dbReference type="RefSeq" id="XP_013420996.1"/>
    </source>
</evidence>
<gene>
    <name evidence="3" type="primary">LOC106181216</name>
</gene>
<feature type="domain" description="PiggyBac transposable element-derived protein" evidence="1">
    <location>
        <begin position="61"/>
        <end position="300"/>
    </location>
</feature>
<keyword evidence="2" id="KW-1185">Reference proteome</keyword>
<dbReference type="GeneID" id="106181216"/>
<sequence length="379" mass="43033">MAEFLPEHQDFFNKLINDDKSDDEFEGFLPSDIANDGSNRESDILMNQSKLKLVIFGKTEINLVFGSVYMPNRHLSLDEGMVPWRGHLAFRVYNPDKPKKYGIKAYMICDGETGYCTKFKLYTGKSNTPVSQHGATYDLVMDMMRGYFGQGYILYMDNYYSSPKLYKDLFSLGCGATGTLRANRKGVPQKILNTKVSKGEQFTMNNGTLLITVPNTGHDRKVVHLISTIEQAEMTPTGRNIPGTNTPIVVPSIVREYNRFMGGVDRSDQMVSYSTFNARTLKWWKRVTFHVISLAVLNAYLLYKTVTTGNPMLHRVFRKRLVADLINSVQGHVVPSKSVGRPSTSDDSLFRLMGQHFPIKITATSCWGKKEENWKRIQL</sequence>
<dbReference type="InParanoid" id="A0A1S3KFI3"/>
<accession>A0A1S3KFI3</accession>
<dbReference type="PANTHER" id="PTHR46599:SF3">
    <property type="entry name" value="PIGGYBAC TRANSPOSABLE ELEMENT-DERIVED PROTEIN 4"/>
    <property type="match status" value="1"/>
</dbReference>
<dbReference type="STRING" id="7574.A0A1S3KFI3"/>
<protein>
    <submittedName>
        <fullName evidence="3">PiggyBac transposable element-derived protein 4-like</fullName>
    </submittedName>
</protein>
<dbReference type="PANTHER" id="PTHR46599">
    <property type="entry name" value="PIGGYBAC TRANSPOSABLE ELEMENT-DERIVED PROTEIN 4"/>
    <property type="match status" value="1"/>
</dbReference>